<dbReference type="InterPro" id="IPR052509">
    <property type="entry name" value="Metal_resp_DNA-bind_regulator"/>
</dbReference>
<dbReference type="PANTHER" id="PTHR33169">
    <property type="entry name" value="PADR-FAMILY TRANSCRIPTIONAL REGULATOR"/>
    <property type="match status" value="1"/>
</dbReference>
<dbReference type="InterPro" id="IPR036388">
    <property type="entry name" value="WH-like_DNA-bd_sf"/>
</dbReference>
<organism evidence="2 3">
    <name type="scientific">Sulfobacillus benefaciens</name>
    <dbReference type="NCBI Taxonomy" id="453960"/>
    <lineage>
        <taxon>Bacteria</taxon>
        <taxon>Bacillati</taxon>
        <taxon>Bacillota</taxon>
        <taxon>Clostridia</taxon>
        <taxon>Eubacteriales</taxon>
        <taxon>Clostridiales Family XVII. Incertae Sedis</taxon>
        <taxon>Sulfobacillus</taxon>
    </lineage>
</organism>
<evidence type="ECO:0000259" key="1">
    <source>
        <dbReference type="Pfam" id="PF03551"/>
    </source>
</evidence>
<comment type="caution">
    <text evidence="2">The sequence shown here is derived from an EMBL/GenBank/DDBJ whole genome shotgun (WGS) entry which is preliminary data.</text>
</comment>
<evidence type="ECO:0000313" key="2">
    <source>
        <dbReference type="EMBL" id="PSR33634.1"/>
    </source>
</evidence>
<name>A0A2T2XGK0_9FIRM</name>
<accession>A0A2T2XGK0</accession>
<sequence>MVDEKHDGLWLGQLRRGVADRCVLALLAHREWYGYDLAKALAQARLIAGEGTIYPLLARLRREQLVTTVWRESSEGPPRRYYALTPEGRAELVQFRELWRQFTSSVETLLGGE</sequence>
<dbReference type="Proteomes" id="UP000242972">
    <property type="component" value="Unassembled WGS sequence"/>
</dbReference>
<gene>
    <name evidence="2" type="ORF">C7B46_08470</name>
</gene>
<dbReference type="Pfam" id="PF03551">
    <property type="entry name" value="PadR"/>
    <property type="match status" value="1"/>
</dbReference>
<protein>
    <submittedName>
        <fullName evidence="2">PadR family transcriptional regulator</fullName>
    </submittedName>
</protein>
<evidence type="ECO:0000313" key="3">
    <source>
        <dbReference type="Proteomes" id="UP000242972"/>
    </source>
</evidence>
<dbReference type="InterPro" id="IPR036390">
    <property type="entry name" value="WH_DNA-bd_sf"/>
</dbReference>
<dbReference type="InterPro" id="IPR005149">
    <property type="entry name" value="Tscrpt_reg_PadR_N"/>
</dbReference>
<dbReference type="Gene3D" id="1.10.10.10">
    <property type="entry name" value="Winged helix-like DNA-binding domain superfamily/Winged helix DNA-binding domain"/>
    <property type="match status" value="1"/>
</dbReference>
<dbReference type="PANTHER" id="PTHR33169:SF14">
    <property type="entry name" value="TRANSCRIPTIONAL REGULATOR RV3488"/>
    <property type="match status" value="1"/>
</dbReference>
<dbReference type="AlphaFoldDB" id="A0A2T2XGK0"/>
<reference evidence="2 3" key="1">
    <citation type="journal article" date="2014" name="BMC Genomics">
        <title>Comparison of environmental and isolate Sulfobacillus genomes reveals diverse carbon, sulfur, nitrogen, and hydrogen metabolisms.</title>
        <authorList>
            <person name="Justice N.B."/>
            <person name="Norman A."/>
            <person name="Brown C.T."/>
            <person name="Singh A."/>
            <person name="Thomas B.C."/>
            <person name="Banfield J.F."/>
        </authorList>
    </citation>
    <scope>NUCLEOTIDE SEQUENCE [LARGE SCALE GENOMIC DNA]</scope>
    <source>
        <strain evidence="2">AMDSBA4</strain>
    </source>
</reference>
<proteinExistence type="predicted"/>
<feature type="domain" description="Transcription regulator PadR N-terminal" evidence="1">
    <location>
        <begin position="23"/>
        <end position="92"/>
    </location>
</feature>
<dbReference type="SUPFAM" id="SSF46785">
    <property type="entry name" value="Winged helix' DNA-binding domain"/>
    <property type="match status" value="1"/>
</dbReference>
<dbReference type="EMBL" id="PXYW01000017">
    <property type="protein sequence ID" value="PSR33634.1"/>
    <property type="molecule type" value="Genomic_DNA"/>
</dbReference>